<dbReference type="Proteomes" id="UP000886887">
    <property type="component" value="Unassembled WGS sequence"/>
</dbReference>
<evidence type="ECO:0000313" key="1">
    <source>
        <dbReference type="EMBL" id="HIQ70800.1"/>
    </source>
</evidence>
<proteinExistence type="predicted"/>
<evidence type="ECO:0000313" key="2">
    <source>
        <dbReference type="Proteomes" id="UP000886887"/>
    </source>
</evidence>
<reference evidence="1" key="1">
    <citation type="submission" date="2020-10" db="EMBL/GenBank/DDBJ databases">
        <authorList>
            <person name="Gilroy R."/>
        </authorList>
    </citation>
    <scope>NUCLEOTIDE SEQUENCE</scope>
    <source>
        <strain evidence="1">ChiSxjej2B14-6234</strain>
    </source>
</reference>
<organism evidence="1 2">
    <name type="scientific">Candidatus Onthenecus intestinigallinarum</name>
    <dbReference type="NCBI Taxonomy" id="2840875"/>
    <lineage>
        <taxon>Bacteria</taxon>
        <taxon>Bacillati</taxon>
        <taxon>Bacillota</taxon>
        <taxon>Clostridia</taxon>
        <taxon>Eubacteriales</taxon>
        <taxon>Candidatus Onthenecus</taxon>
    </lineage>
</organism>
<dbReference type="AlphaFoldDB" id="A0A9D0ZA86"/>
<accession>A0A9D0ZA86</accession>
<reference evidence="1" key="2">
    <citation type="journal article" date="2021" name="PeerJ">
        <title>Extensive microbial diversity within the chicken gut microbiome revealed by metagenomics and culture.</title>
        <authorList>
            <person name="Gilroy R."/>
            <person name="Ravi A."/>
            <person name="Getino M."/>
            <person name="Pursley I."/>
            <person name="Horton D.L."/>
            <person name="Alikhan N.F."/>
            <person name="Baker D."/>
            <person name="Gharbi K."/>
            <person name="Hall N."/>
            <person name="Watson M."/>
            <person name="Adriaenssens E.M."/>
            <person name="Foster-Nyarko E."/>
            <person name="Jarju S."/>
            <person name="Secka A."/>
            <person name="Antonio M."/>
            <person name="Oren A."/>
            <person name="Chaudhuri R.R."/>
            <person name="La Ragione R."/>
            <person name="Hildebrand F."/>
            <person name="Pallen M.J."/>
        </authorList>
    </citation>
    <scope>NUCLEOTIDE SEQUENCE</scope>
    <source>
        <strain evidence="1">ChiSxjej2B14-6234</strain>
    </source>
</reference>
<sequence>MLRDFCCDQAQTDGGALQRLDIPEGVTALRELRHGQGRLSDLSVREGLTLPDSLRSIGSNVFACCELPDVALPAHLETFGDFAFGSSRIRSITVPAQARGRLLGLGVRQFRDCEVGEIRAPLKHRERLEQECRRWWGDFERGEQTDPVLGPLCCVRARDGMQRGGEIVPWLLWTVASEAMH</sequence>
<dbReference type="EMBL" id="DVFJ01000004">
    <property type="protein sequence ID" value="HIQ70800.1"/>
    <property type="molecule type" value="Genomic_DNA"/>
</dbReference>
<dbReference type="Pfam" id="PF13306">
    <property type="entry name" value="LRR_5"/>
    <property type="match status" value="1"/>
</dbReference>
<comment type="caution">
    <text evidence="1">The sequence shown here is derived from an EMBL/GenBank/DDBJ whole genome shotgun (WGS) entry which is preliminary data.</text>
</comment>
<dbReference type="InterPro" id="IPR032675">
    <property type="entry name" value="LRR_dom_sf"/>
</dbReference>
<name>A0A9D0ZA86_9FIRM</name>
<dbReference type="InterPro" id="IPR026906">
    <property type="entry name" value="LRR_5"/>
</dbReference>
<dbReference type="Gene3D" id="3.80.10.10">
    <property type="entry name" value="Ribonuclease Inhibitor"/>
    <property type="match status" value="1"/>
</dbReference>
<gene>
    <name evidence="1" type="ORF">IAB73_01110</name>
</gene>
<protein>
    <submittedName>
        <fullName evidence="1">Leucine-rich repeat protein</fullName>
    </submittedName>
</protein>